<protein>
    <submittedName>
        <fullName evidence="2">Uncharacterized protein</fullName>
    </submittedName>
</protein>
<dbReference type="AlphaFoldDB" id="A0ABD6D230"/>
<proteinExistence type="predicted"/>
<comment type="caution">
    <text evidence="2">The sequence shown here is derived from an EMBL/GenBank/DDBJ whole genome shotgun (WGS) entry which is preliminary data.</text>
</comment>
<dbReference type="RefSeq" id="WP_256406475.1">
    <property type="nucleotide sequence ID" value="NZ_CP187153.1"/>
</dbReference>
<dbReference type="Proteomes" id="UP001597075">
    <property type="component" value="Unassembled WGS sequence"/>
</dbReference>
<gene>
    <name evidence="2" type="ORF">ACFSBJ_16355</name>
</gene>
<feature type="compositionally biased region" description="Basic and acidic residues" evidence="1">
    <location>
        <begin position="49"/>
        <end position="69"/>
    </location>
</feature>
<keyword evidence="3" id="KW-1185">Reference proteome</keyword>
<name>A0ABD6D230_9EURY</name>
<accession>A0ABD6D230</accession>
<evidence type="ECO:0000313" key="3">
    <source>
        <dbReference type="Proteomes" id="UP001597075"/>
    </source>
</evidence>
<sequence>MPEESLRLATTDHFDEGLVEELRDGFERLGAVESPFTLRLPSENSTPEELQRARQLHAERPLDERRQDELRSDDLTRDFELWRENMDAYDYPGVDTLSLNVQQQRAEAAVAIAQSLFNLAAIERHVSFDNPAVRGRYWPSPPTIELRTTETDFPGWRYPCVLAHELGHNADNQVKYWRTFYSEGDVGSESLFENQVQISQARTLSERIRGEIIENDIPGTLNYRETRSEKAADAFAAMILEPDRTRDHASAIASRLESVFEDFFQHFERKRQQLDKDWLS</sequence>
<evidence type="ECO:0000256" key="1">
    <source>
        <dbReference type="SAM" id="MobiDB-lite"/>
    </source>
</evidence>
<dbReference type="EMBL" id="JBHUDL010000011">
    <property type="protein sequence ID" value="MFD1635295.1"/>
    <property type="molecule type" value="Genomic_DNA"/>
</dbReference>
<reference evidence="2 3" key="1">
    <citation type="journal article" date="2019" name="Int. J. Syst. Evol. Microbiol.">
        <title>The Global Catalogue of Microorganisms (GCM) 10K type strain sequencing project: providing services to taxonomists for standard genome sequencing and annotation.</title>
        <authorList>
            <consortium name="The Broad Institute Genomics Platform"/>
            <consortium name="The Broad Institute Genome Sequencing Center for Infectious Disease"/>
            <person name="Wu L."/>
            <person name="Ma J."/>
        </authorList>
    </citation>
    <scope>NUCLEOTIDE SEQUENCE [LARGE SCALE GENOMIC DNA]</scope>
    <source>
        <strain evidence="2 3">CGMCC 1.10594</strain>
    </source>
</reference>
<evidence type="ECO:0000313" key="2">
    <source>
        <dbReference type="EMBL" id="MFD1635295.1"/>
    </source>
</evidence>
<feature type="region of interest" description="Disordered" evidence="1">
    <location>
        <begin position="38"/>
        <end position="69"/>
    </location>
</feature>
<organism evidence="2 3">
    <name type="scientific">Haloplanus ruber</name>
    <dbReference type="NCBI Taxonomy" id="869892"/>
    <lineage>
        <taxon>Archaea</taxon>
        <taxon>Methanobacteriati</taxon>
        <taxon>Methanobacteriota</taxon>
        <taxon>Stenosarchaea group</taxon>
        <taxon>Halobacteria</taxon>
        <taxon>Halobacteriales</taxon>
        <taxon>Haloferacaceae</taxon>
        <taxon>Haloplanus</taxon>
    </lineage>
</organism>